<feature type="compositionally biased region" description="Pro residues" evidence="1">
    <location>
        <begin position="48"/>
        <end position="57"/>
    </location>
</feature>
<name>A0ABD3PWY8_9STRA</name>
<dbReference type="AlphaFoldDB" id="A0ABD3PWY8"/>
<keyword evidence="3" id="KW-1185">Reference proteome</keyword>
<dbReference type="EMBL" id="JABMIG020000102">
    <property type="protein sequence ID" value="KAL3792453.1"/>
    <property type="molecule type" value="Genomic_DNA"/>
</dbReference>
<comment type="caution">
    <text evidence="2">The sequence shown here is derived from an EMBL/GenBank/DDBJ whole genome shotgun (WGS) entry which is preliminary data.</text>
</comment>
<feature type="region of interest" description="Disordered" evidence="1">
    <location>
        <begin position="44"/>
        <end position="64"/>
    </location>
</feature>
<proteinExistence type="predicted"/>
<gene>
    <name evidence="2" type="ORF">HJC23_001571</name>
</gene>
<evidence type="ECO:0000313" key="3">
    <source>
        <dbReference type="Proteomes" id="UP001516023"/>
    </source>
</evidence>
<accession>A0ABD3PWY8</accession>
<sequence length="555" mass="59936">MIELLLKTSESEDYCPFPSQQMKVSGRVLAVSLALAFQYAGASRKLPHGPPEDPPNEPGEVETPDLGDLIRLLRDESTGVPILTEVVPAGKECYEEGVEGGCCLWPLASEDCAESCVMVKDGYRVINPDYIDATCAVTPPCDTCTMETDFGRISSARAPADMFDKSYDEAIALLRQSVCQLYEEPSGRLGYFAELDGIPEEYTIDSPLSNLALYREVMTTGVLDLASDLFPGSTPPLTHLASTFFGAAFDKTGSINMDTVVYTNAIFDLPATTVLPTKCIDIRGEVMGEVAARNKCFIDYSEEPLGTYNYDRAQNFAGLPNPPYVPGGATQSGVFEFLEEATAPPALTFHIANAGIFEKVFPSDPFAGEKAALSFAKAADDTRAVINFMHNWPVPSDYVTPRVCTRVQATLYNLYIASLQVPKNINAGAEERELLVTVGNSGRDTAKDATVVVTGIVQTKDGTMLDPIELGYSGTDDTLEVDATESFDLDPAETVTFTGFVPVELTMGGEGSTINWIAEIVPRSAGEDIMPDDNIMTEETAVKRGAKAPKKLRAL</sequence>
<dbReference type="Proteomes" id="UP001516023">
    <property type="component" value="Unassembled WGS sequence"/>
</dbReference>
<reference evidence="2 3" key="1">
    <citation type="journal article" date="2020" name="G3 (Bethesda)">
        <title>Improved Reference Genome for Cyclotella cryptica CCMP332, a Model for Cell Wall Morphogenesis, Salinity Adaptation, and Lipid Production in Diatoms (Bacillariophyta).</title>
        <authorList>
            <person name="Roberts W.R."/>
            <person name="Downey K.M."/>
            <person name="Ruck E.C."/>
            <person name="Traller J.C."/>
            <person name="Alverson A.J."/>
        </authorList>
    </citation>
    <scope>NUCLEOTIDE SEQUENCE [LARGE SCALE GENOMIC DNA]</scope>
    <source>
        <strain evidence="2 3">CCMP332</strain>
    </source>
</reference>
<evidence type="ECO:0000313" key="2">
    <source>
        <dbReference type="EMBL" id="KAL3792453.1"/>
    </source>
</evidence>
<evidence type="ECO:0000256" key="1">
    <source>
        <dbReference type="SAM" id="MobiDB-lite"/>
    </source>
</evidence>
<organism evidence="2 3">
    <name type="scientific">Cyclotella cryptica</name>
    <dbReference type="NCBI Taxonomy" id="29204"/>
    <lineage>
        <taxon>Eukaryota</taxon>
        <taxon>Sar</taxon>
        <taxon>Stramenopiles</taxon>
        <taxon>Ochrophyta</taxon>
        <taxon>Bacillariophyta</taxon>
        <taxon>Coscinodiscophyceae</taxon>
        <taxon>Thalassiosirophycidae</taxon>
        <taxon>Stephanodiscales</taxon>
        <taxon>Stephanodiscaceae</taxon>
        <taxon>Cyclotella</taxon>
    </lineage>
</organism>
<protein>
    <submittedName>
        <fullName evidence="2">Uncharacterized protein</fullName>
    </submittedName>
</protein>